<sequence>MTIGFENLTQFKRYGFFFLFFLPVRDKIIPSINYVKHIIYHCQERALRRNRGGGLRFSTTGTTFSISCLNLSLDLSSFSFSSCAFSSSSFTANDSNST</sequence>
<evidence type="ECO:0000313" key="1">
    <source>
        <dbReference type="EMBL" id="MBX62304.1"/>
    </source>
</evidence>
<protein>
    <submittedName>
        <fullName evidence="1">Uncharacterized protein</fullName>
    </submittedName>
</protein>
<accession>A0A2P2Q5P1</accession>
<proteinExistence type="predicted"/>
<organism evidence="1">
    <name type="scientific">Rhizophora mucronata</name>
    <name type="common">Asiatic mangrove</name>
    <dbReference type="NCBI Taxonomy" id="61149"/>
    <lineage>
        <taxon>Eukaryota</taxon>
        <taxon>Viridiplantae</taxon>
        <taxon>Streptophyta</taxon>
        <taxon>Embryophyta</taxon>
        <taxon>Tracheophyta</taxon>
        <taxon>Spermatophyta</taxon>
        <taxon>Magnoliopsida</taxon>
        <taxon>eudicotyledons</taxon>
        <taxon>Gunneridae</taxon>
        <taxon>Pentapetalae</taxon>
        <taxon>rosids</taxon>
        <taxon>fabids</taxon>
        <taxon>Malpighiales</taxon>
        <taxon>Rhizophoraceae</taxon>
        <taxon>Rhizophora</taxon>
    </lineage>
</organism>
<dbReference type="AlphaFoldDB" id="A0A2P2Q5P1"/>
<reference evidence="1" key="1">
    <citation type="submission" date="2018-02" db="EMBL/GenBank/DDBJ databases">
        <title>Rhizophora mucronata_Transcriptome.</title>
        <authorList>
            <person name="Meera S.P."/>
            <person name="Sreeshan A."/>
            <person name="Augustine A."/>
        </authorList>
    </citation>
    <scope>NUCLEOTIDE SEQUENCE</scope>
    <source>
        <tissue evidence="1">Leaf</tissue>
    </source>
</reference>
<dbReference type="EMBL" id="GGEC01081820">
    <property type="protein sequence ID" value="MBX62304.1"/>
    <property type="molecule type" value="Transcribed_RNA"/>
</dbReference>
<name>A0A2P2Q5P1_RHIMU</name>